<evidence type="ECO:0000313" key="2">
    <source>
        <dbReference type="Proteomes" id="UP001501004"/>
    </source>
</evidence>
<proteinExistence type="predicted"/>
<dbReference type="RefSeq" id="WP_344752455.1">
    <property type="nucleotide sequence ID" value="NZ_BAABAE010000001.1"/>
</dbReference>
<keyword evidence="2" id="KW-1185">Reference proteome</keyword>
<evidence type="ECO:0000313" key="1">
    <source>
        <dbReference type="EMBL" id="GAA3727227.1"/>
    </source>
</evidence>
<protein>
    <recommendedName>
        <fullName evidence="3">Lipoprotein</fullName>
    </recommendedName>
</protein>
<sequence length="241" mass="26287">MITAIGCTFGGIALARAFAPAPDPWSQFPGVPQVSTDQILQNQTIEELEPRVDAAMADIREAITAEFGFEWVAKGEAVTERVSNRYHGTSLLNTWDSVTWQTTATLRDRADKDRAVAIVTKIMKHHGFGEPALANVQGPAGIQDFGGFTLETQGRWVLAGQPPEVSRGSLQFTILDLTQDQTGILTAASDAAVASLGWEPEYLSVAYHGDFMLSEADRAEFERRAERYKGHIAPVPGRNND</sequence>
<reference evidence="2" key="1">
    <citation type="journal article" date="2019" name="Int. J. Syst. Evol. Microbiol.">
        <title>The Global Catalogue of Microorganisms (GCM) 10K type strain sequencing project: providing services to taxonomists for standard genome sequencing and annotation.</title>
        <authorList>
            <consortium name="The Broad Institute Genomics Platform"/>
            <consortium name="The Broad Institute Genome Sequencing Center for Infectious Disease"/>
            <person name="Wu L."/>
            <person name="Ma J."/>
        </authorList>
    </citation>
    <scope>NUCLEOTIDE SEQUENCE [LARGE SCALE GENOMIC DNA]</scope>
    <source>
        <strain evidence="2">JCM 16949</strain>
    </source>
</reference>
<dbReference type="Proteomes" id="UP001501004">
    <property type="component" value="Unassembled WGS sequence"/>
</dbReference>
<dbReference type="EMBL" id="BAABAE010000001">
    <property type="protein sequence ID" value="GAA3727227.1"/>
    <property type="molecule type" value="Genomic_DNA"/>
</dbReference>
<organism evidence="1 2">
    <name type="scientific">Leifsonella bigeumensis</name>
    <dbReference type="NCBI Taxonomy" id="433643"/>
    <lineage>
        <taxon>Bacteria</taxon>
        <taxon>Bacillati</taxon>
        <taxon>Actinomycetota</taxon>
        <taxon>Actinomycetes</taxon>
        <taxon>Micrococcales</taxon>
        <taxon>Microbacteriaceae</taxon>
        <taxon>Leifsonella</taxon>
    </lineage>
</organism>
<name>A0ABP7F327_9MICO</name>
<gene>
    <name evidence="1" type="ORF">GCM10022239_00010</name>
</gene>
<comment type="caution">
    <text evidence="1">The sequence shown here is derived from an EMBL/GenBank/DDBJ whole genome shotgun (WGS) entry which is preliminary data.</text>
</comment>
<evidence type="ECO:0008006" key="3">
    <source>
        <dbReference type="Google" id="ProtNLM"/>
    </source>
</evidence>
<accession>A0ABP7F327</accession>